<dbReference type="Pfam" id="PF06854">
    <property type="entry name" value="Phage_Gp15"/>
    <property type="match status" value="1"/>
</dbReference>
<name>A0A8S5TPX3_9CAUD</name>
<reference evidence="1" key="1">
    <citation type="journal article" date="2021" name="Proc. Natl. Acad. Sci. U.S.A.">
        <title>A Catalog of Tens of Thousands of Viruses from Human Metagenomes Reveals Hidden Associations with Chronic Diseases.</title>
        <authorList>
            <person name="Tisza M.J."/>
            <person name="Buck C.B."/>
        </authorList>
    </citation>
    <scope>NUCLEOTIDE SEQUENCE</scope>
    <source>
        <strain evidence="1">CtCXW4</strain>
    </source>
</reference>
<organism evidence="1">
    <name type="scientific">Myoviridae sp. ctCXW4</name>
    <dbReference type="NCBI Taxonomy" id="2827669"/>
    <lineage>
        <taxon>Viruses</taxon>
        <taxon>Duplodnaviria</taxon>
        <taxon>Heunggongvirae</taxon>
        <taxon>Uroviricota</taxon>
        <taxon>Caudoviricetes</taxon>
    </lineage>
</organism>
<dbReference type="InterPro" id="IPR009660">
    <property type="entry name" value="Phage_A500_Gp15"/>
</dbReference>
<protein>
    <recommendedName>
        <fullName evidence="2">Bacteriophage Gp15 protein</fullName>
    </recommendedName>
</protein>
<sequence length="198" mass="23240">MDPWKLPTSLEVNGKEYSIRSDFRVVLDILSAMNDPDLFEPGMTEEEKQQEKALTMLKILYVDFDSMPPKDWQEACQKACEFIDCGIKNDGKPRPRTMDWEQDAPIIIPAVNKVNNGDVRSVDYMHWWTFFGLYMEIGESTFSTVVSIRDKKRKGKKLEKWEQEYYKNNKSIVDLHQKSTERSDEEKAELRELFGLNK</sequence>
<dbReference type="EMBL" id="BK032876">
    <property type="protein sequence ID" value="DAF65194.1"/>
    <property type="molecule type" value="Genomic_DNA"/>
</dbReference>
<accession>A0A8S5TPX3</accession>
<evidence type="ECO:0008006" key="2">
    <source>
        <dbReference type="Google" id="ProtNLM"/>
    </source>
</evidence>
<evidence type="ECO:0000313" key="1">
    <source>
        <dbReference type="EMBL" id="DAF65194.1"/>
    </source>
</evidence>
<proteinExistence type="predicted"/>